<dbReference type="InterPro" id="IPR042089">
    <property type="entry name" value="Peptidase_M13_dom_2"/>
</dbReference>
<organism evidence="3">
    <name type="scientific">Amblyomma triste</name>
    <name type="common">Neotropical tick</name>
    <dbReference type="NCBI Taxonomy" id="251400"/>
    <lineage>
        <taxon>Eukaryota</taxon>
        <taxon>Metazoa</taxon>
        <taxon>Ecdysozoa</taxon>
        <taxon>Arthropoda</taxon>
        <taxon>Chelicerata</taxon>
        <taxon>Arachnida</taxon>
        <taxon>Acari</taxon>
        <taxon>Parasitiformes</taxon>
        <taxon>Ixodida</taxon>
        <taxon>Ixodoidea</taxon>
        <taxon>Ixodidae</taxon>
        <taxon>Amblyomminae</taxon>
        <taxon>Amblyomma</taxon>
    </lineage>
</organism>
<evidence type="ECO:0000256" key="1">
    <source>
        <dbReference type="SAM" id="SignalP"/>
    </source>
</evidence>
<feature type="non-terminal residue" evidence="3">
    <location>
        <position position="306"/>
    </location>
</feature>
<dbReference type="SUPFAM" id="SSF55486">
    <property type="entry name" value="Metalloproteases ('zincins'), catalytic domain"/>
    <property type="match status" value="1"/>
</dbReference>
<evidence type="ECO:0000259" key="2">
    <source>
        <dbReference type="Pfam" id="PF05649"/>
    </source>
</evidence>
<dbReference type="AlphaFoldDB" id="A0A023G6V8"/>
<feature type="domain" description="Peptidase M13 N-terminal" evidence="2">
    <location>
        <begin position="43"/>
        <end position="300"/>
    </location>
</feature>
<feature type="chain" id="PRO_5001521730" evidence="1">
    <location>
        <begin position="20"/>
        <end position="306"/>
    </location>
</feature>
<dbReference type="Gene3D" id="1.10.1380.10">
    <property type="entry name" value="Neutral endopeptidase , domain2"/>
    <property type="match status" value="1"/>
</dbReference>
<dbReference type="GO" id="GO:0006508">
    <property type="term" value="P:proteolysis"/>
    <property type="evidence" value="ECO:0007669"/>
    <property type="project" value="InterPro"/>
</dbReference>
<name>A0A023G6V8_AMBTT</name>
<dbReference type="EMBL" id="GBBM01006808">
    <property type="protein sequence ID" value="JAC28610.1"/>
    <property type="molecule type" value="mRNA"/>
</dbReference>
<dbReference type="InterPro" id="IPR008753">
    <property type="entry name" value="Peptidase_M13_N"/>
</dbReference>
<protein>
    <submittedName>
        <fullName evidence="3">Putative m13 family peptidase</fullName>
    </submittedName>
</protein>
<accession>A0A023G6V8</accession>
<reference evidence="3" key="1">
    <citation type="submission" date="2014-03" db="EMBL/GenBank/DDBJ databases">
        <title>The sialotranscriptome of Amblyomma triste, Amblyomma parvum and Amblyomma cajennense ticks, uncovered by 454-based RNA-seq.</title>
        <authorList>
            <person name="Garcia G.R."/>
            <person name="Gardinassi L.G."/>
            <person name="Ribeiro J.M."/>
            <person name="Anatriello E."/>
            <person name="Ferreira B.R."/>
            <person name="Moreira H.N."/>
            <person name="Mafra C."/>
            <person name="Olegario M.M."/>
            <person name="Szabo P.J."/>
            <person name="Miranda-Santos I.K."/>
            <person name="Maruyama S.R."/>
        </authorList>
    </citation>
    <scope>NUCLEOTIDE SEQUENCE</scope>
    <source>
        <strain evidence="3">Mato Grasso do Sul</strain>
        <tissue evidence="3">Salivary glands</tissue>
    </source>
</reference>
<feature type="signal peptide" evidence="1">
    <location>
        <begin position="1"/>
        <end position="19"/>
    </location>
</feature>
<sequence length="306" mass="34393">MSVLQFAAALFLCGRLVNSSEDGIIDSGVEASEAAEGSMTNACENFYKFACPRKESEIKIGEEHIKQALIKKIRVILEENPPERTSIPDGDGKDLKSQAKEIYKLCLQDAGKKQEKQEKEEIKDNLLDMLKSFGIDMWPVSTFPKTYTDVLTGTGLRPLTTLMVVPEVKTGKYLLKANILFPQFAPSPGIMKDINQERHSEKYKLYKAFMRSVLDLFYETSKSGTATMGKSDETSLETDDDESTPIEHIIRDIVEVEQKLAEMSLSPVPKTEYTILTLKEWEKTFGDQFPLITALQADFRKAGITL</sequence>
<keyword evidence="1" id="KW-0732">Signal</keyword>
<dbReference type="Pfam" id="PF05649">
    <property type="entry name" value="Peptidase_M13_N"/>
    <property type="match status" value="1"/>
</dbReference>
<evidence type="ECO:0000313" key="3">
    <source>
        <dbReference type="EMBL" id="JAC28610.1"/>
    </source>
</evidence>
<proteinExistence type="evidence at transcript level"/>